<evidence type="ECO:0000313" key="3">
    <source>
        <dbReference type="Proteomes" id="UP000681356"/>
    </source>
</evidence>
<accession>A0A8J7WBJ3</accession>
<keyword evidence="3" id="KW-1185">Reference proteome</keyword>
<feature type="transmembrane region" description="Helical" evidence="1">
    <location>
        <begin position="28"/>
        <end position="46"/>
    </location>
</feature>
<keyword evidence="1" id="KW-0812">Transmembrane</keyword>
<gene>
    <name evidence="2" type="ORF">KB874_10295</name>
</gene>
<dbReference type="Pfam" id="PF10003">
    <property type="entry name" value="DUF2244"/>
    <property type="match status" value="1"/>
</dbReference>
<evidence type="ECO:0000256" key="1">
    <source>
        <dbReference type="SAM" id="Phobius"/>
    </source>
</evidence>
<dbReference type="RefSeq" id="WP_212536497.1">
    <property type="nucleotide sequence ID" value="NZ_JAGTUU010000004.1"/>
</dbReference>
<protein>
    <submittedName>
        <fullName evidence="2">DUF2244 domain-containing protein</fullName>
    </submittedName>
</protein>
<name>A0A8J7WBJ3_9RHOB</name>
<reference evidence="2" key="1">
    <citation type="submission" date="2021-04" db="EMBL/GenBank/DDBJ databases">
        <authorList>
            <person name="Yoon J."/>
        </authorList>
    </citation>
    <scope>NUCLEOTIDE SEQUENCE</scope>
    <source>
        <strain evidence="2">KMU-90</strain>
    </source>
</reference>
<dbReference type="Proteomes" id="UP000681356">
    <property type="component" value="Unassembled WGS sequence"/>
</dbReference>
<comment type="caution">
    <text evidence="2">The sequence shown here is derived from an EMBL/GenBank/DDBJ whole genome shotgun (WGS) entry which is preliminary data.</text>
</comment>
<keyword evidence="1" id="KW-1133">Transmembrane helix</keyword>
<dbReference type="InterPro" id="IPR019253">
    <property type="entry name" value="DUF2244_TM"/>
</dbReference>
<evidence type="ECO:0000313" key="2">
    <source>
        <dbReference type="EMBL" id="MBS0124525.1"/>
    </source>
</evidence>
<keyword evidence="1" id="KW-0472">Membrane</keyword>
<dbReference type="AlphaFoldDB" id="A0A8J7WBJ3"/>
<sequence>MPYRWSDNPPDAPLELRLWPHNSLPPQGFAAMVLGFFLFATIPLYWLIGTMLFWGMLPFVVGAVAALYYALHRNGRDRNILEVLTLSPQEMHLTRTDPGGARREWMSNTYWVRVSLHPKGGPVPNYVTMKGDGREVEIGAFLSEDERKALFTELDDRVRRLTRD</sequence>
<feature type="transmembrane region" description="Helical" evidence="1">
    <location>
        <begin position="52"/>
        <end position="71"/>
    </location>
</feature>
<organism evidence="2 3">
    <name type="scientific">Thetidibacter halocola</name>
    <dbReference type="NCBI Taxonomy" id="2827239"/>
    <lineage>
        <taxon>Bacteria</taxon>
        <taxon>Pseudomonadati</taxon>
        <taxon>Pseudomonadota</taxon>
        <taxon>Alphaproteobacteria</taxon>
        <taxon>Rhodobacterales</taxon>
        <taxon>Roseobacteraceae</taxon>
        <taxon>Thetidibacter</taxon>
    </lineage>
</organism>
<proteinExistence type="predicted"/>
<dbReference type="EMBL" id="JAGTUU010000004">
    <property type="protein sequence ID" value="MBS0124525.1"/>
    <property type="molecule type" value="Genomic_DNA"/>
</dbReference>